<comment type="caution">
    <text evidence="2">The sequence shown here is derived from an EMBL/GenBank/DDBJ whole genome shotgun (WGS) entry which is preliminary data.</text>
</comment>
<accession>A0AAV9R7K8</accession>
<name>A0AAV9R7K8_9TELE</name>
<dbReference type="AlphaFoldDB" id="A0AAV9R7K8"/>
<proteinExistence type="predicted"/>
<evidence type="ECO:0000256" key="1">
    <source>
        <dbReference type="SAM" id="MobiDB-lite"/>
    </source>
</evidence>
<evidence type="ECO:0000313" key="3">
    <source>
        <dbReference type="Proteomes" id="UP001311232"/>
    </source>
</evidence>
<gene>
    <name evidence="2" type="ORF">CRENBAI_015577</name>
</gene>
<feature type="region of interest" description="Disordered" evidence="1">
    <location>
        <begin position="1"/>
        <end position="21"/>
    </location>
</feature>
<protein>
    <submittedName>
        <fullName evidence="2">Uncharacterized protein</fullName>
    </submittedName>
</protein>
<dbReference type="Proteomes" id="UP001311232">
    <property type="component" value="Unassembled WGS sequence"/>
</dbReference>
<organism evidence="2 3">
    <name type="scientific">Crenichthys baileyi</name>
    <name type="common">White River springfish</name>
    <dbReference type="NCBI Taxonomy" id="28760"/>
    <lineage>
        <taxon>Eukaryota</taxon>
        <taxon>Metazoa</taxon>
        <taxon>Chordata</taxon>
        <taxon>Craniata</taxon>
        <taxon>Vertebrata</taxon>
        <taxon>Euteleostomi</taxon>
        <taxon>Actinopterygii</taxon>
        <taxon>Neopterygii</taxon>
        <taxon>Teleostei</taxon>
        <taxon>Neoteleostei</taxon>
        <taxon>Acanthomorphata</taxon>
        <taxon>Ovalentaria</taxon>
        <taxon>Atherinomorphae</taxon>
        <taxon>Cyprinodontiformes</taxon>
        <taxon>Goodeidae</taxon>
        <taxon>Crenichthys</taxon>
    </lineage>
</organism>
<dbReference type="EMBL" id="JAHHUM010002338">
    <property type="protein sequence ID" value="KAK5604545.1"/>
    <property type="molecule type" value="Genomic_DNA"/>
</dbReference>
<keyword evidence="3" id="KW-1185">Reference proteome</keyword>
<reference evidence="2 3" key="1">
    <citation type="submission" date="2021-06" db="EMBL/GenBank/DDBJ databases">
        <authorList>
            <person name="Palmer J.M."/>
        </authorList>
    </citation>
    <scope>NUCLEOTIDE SEQUENCE [LARGE SCALE GENOMIC DNA]</scope>
    <source>
        <strain evidence="2 3">MEX-2019</strain>
        <tissue evidence="2">Muscle</tissue>
    </source>
</reference>
<evidence type="ECO:0000313" key="2">
    <source>
        <dbReference type="EMBL" id="KAK5604545.1"/>
    </source>
</evidence>
<sequence>MAAVGLREKDDPEKAAGSETKHLDQYRREVEAMGWYQRYLYQVVDVTKTAARAADLRTAEVVMEEFGSQVKEMVKEVVLKRQTAHCGLAAGYPMSVKLMVLQHAAEDSFLPFYMRVPIKALPWAPAPGSSLGLYSM</sequence>